<protein>
    <submittedName>
        <fullName evidence="6">Ghmp kinases putative ATP-binding protein</fullName>
    </submittedName>
</protein>
<dbReference type="AlphaFoldDB" id="Q08Q15"/>
<evidence type="ECO:0000256" key="4">
    <source>
        <dbReference type="ARBA" id="ARBA00022840"/>
    </source>
</evidence>
<accession>Q08Q15</accession>
<keyword evidence="1" id="KW-0808">Transferase</keyword>
<dbReference type="PANTHER" id="PTHR43527:SF1">
    <property type="entry name" value="L-THREONINE KINASE"/>
    <property type="match status" value="1"/>
</dbReference>
<evidence type="ECO:0000313" key="7">
    <source>
        <dbReference type="Proteomes" id="UP000032702"/>
    </source>
</evidence>
<keyword evidence="2" id="KW-0547">Nucleotide-binding</keyword>
<dbReference type="InterPro" id="IPR020568">
    <property type="entry name" value="Ribosomal_Su5_D2-typ_SF"/>
</dbReference>
<keyword evidence="4 6" id="KW-0067">ATP-binding</keyword>
<evidence type="ECO:0000259" key="5">
    <source>
        <dbReference type="Pfam" id="PF00288"/>
    </source>
</evidence>
<gene>
    <name evidence="6" type="ORF">STIAU_0010</name>
</gene>
<dbReference type="InterPro" id="IPR006204">
    <property type="entry name" value="GHMP_kinase_N_dom"/>
</dbReference>
<dbReference type="InterPro" id="IPR014721">
    <property type="entry name" value="Ribsml_uS5_D2-typ_fold_subgr"/>
</dbReference>
<sequence length="524" mass="56794">MSPFSRQARLLTLSALSSIVRFDMRTGLNSAARQLGHEVFETRSAMAMAPVTCGELVQGVLGGRDFLITSPIELHSKVSIELSPEWEDVRVESDHNYGKTMKAVSLLLRTLGAKHLGARMRVDSPVPRSKGLASSTADLAAALHACADALGQTLPPHLVARIAADIEPSDALFYPGSVIYDHIRGEVLEFLGTPPPLAFVIIDTGGEVDTLGFDRERARAHARASQSQMLRAVDLVRQGFRRQVPVLVAEGATLSARLHQEVLHKPWLEELLRATRELGVLGINCGHSGTVLGLMFDPTRHDGASIAQRAEEITGPGRLLGIHRLISGGTRLVQCSREGLSRPQEQSLGTMGEPLARFPVQGGVVLEFEQGPERRRVFVHPDGKRAVEPPELLEGLFEVHPAPVLREGDAWEMTVSKLSEEEGGVRYLPKASVAGVSPVPRLLPKALFEAAFVSQGDVYVRRVRIMRLGAGQVTYEAQDGSLTVLPVPLFFAAFQRVLAAGMDNVVSLAGVQDLSHRRPAGDQT</sequence>
<organism evidence="6 7">
    <name type="scientific">Stigmatella aurantiaca (strain DW4/3-1)</name>
    <dbReference type="NCBI Taxonomy" id="378806"/>
    <lineage>
        <taxon>Bacteria</taxon>
        <taxon>Pseudomonadati</taxon>
        <taxon>Myxococcota</taxon>
        <taxon>Myxococcia</taxon>
        <taxon>Myxococcales</taxon>
        <taxon>Cystobacterineae</taxon>
        <taxon>Archangiaceae</taxon>
        <taxon>Stigmatella</taxon>
    </lineage>
</organism>
<dbReference type="Gene3D" id="3.30.230.10">
    <property type="match status" value="1"/>
</dbReference>
<dbReference type="EMBL" id="AAMD01000225">
    <property type="protein sequence ID" value="EAU62573.1"/>
    <property type="molecule type" value="Genomic_DNA"/>
</dbReference>
<dbReference type="GO" id="GO:0016301">
    <property type="term" value="F:kinase activity"/>
    <property type="evidence" value="ECO:0007669"/>
    <property type="project" value="UniProtKB-KW"/>
</dbReference>
<name>Q08Q15_STIAD</name>
<evidence type="ECO:0000313" key="6">
    <source>
        <dbReference type="EMBL" id="EAU62573.1"/>
    </source>
</evidence>
<dbReference type="GO" id="GO:0005524">
    <property type="term" value="F:ATP binding"/>
    <property type="evidence" value="ECO:0007669"/>
    <property type="project" value="UniProtKB-KW"/>
</dbReference>
<proteinExistence type="predicted"/>
<dbReference type="Pfam" id="PF00288">
    <property type="entry name" value="GHMP_kinases_N"/>
    <property type="match status" value="1"/>
</dbReference>
<dbReference type="Proteomes" id="UP000032702">
    <property type="component" value="Unassembled WGS sequence"/>
</dbReference>
<keyword evidence="3 6" id="KW-0418">Kinase</keyword>
<reference evidence="6 7" key="1">
    <citation type="submission" date="2006-04" db="EMBL/GenBank/DDBJ databases">
        <authorList>
            <person name="Nierman W.C."/>
        </authorList>
    </citation>
    <scope>NUCLEOTIDE SEQUENCE [LARGE SCALE GENOMIC DNA]</scope>
    <source>
        <strain evidence="6 7">DW4/3-1</strain>
    </source>
</reference>
<feature type="domain" description="GHMP kinase N-terminal" evidence="5">
    <location>
        <begin position="101"/>
        <end position="167"/>
    </location>
</feature>
<dbReference type="PANTHER" id="PTHR43527">
    <property type="entry name" value="4-DIPHOSPHOCYTIDYL-2-C-METHYL-D-ERYTHRITOL KINASE, CHLOROPLASTIC"/>
    <property type="match status" value="1"/>
</dbReference>
<dbReference type="SUPFAM" id="SSF54211">
    <property type="entry name" value="Ribosomal protein S5 domain 2-like"/>
    <property type="match status" value="1"/>
</dbReference>
<evidence type="ECO:0000256" key="2">
    <source>
        <dbReference type="ARBA" id="ARBA00022741"/>
    </source>
</evidence>
<evidence type="ECO:0000256" key="1">
    <source>
        <dbReference type="ARBA" id="ARBA00022679"/>
    </source>
</evidence>
<evidence type="ECO:0000256" key="3">
    <source>
        <dbReference type="ARBA" id="ARBA00022777"/>
    </source>
</evidence>
<comment type="caution">
    <text evidence="6">The sequence shown here is derived from an EMBL/GenBank/DDBJ whole genome shotgun (WGS) entry which is preliminary data.</text>
</comment>